<evidence type="ECO:0000256" key="6">
    <source>
        <dbReference type="ARBA" id="ARBA00023004"/>
    </source>
</evidence>
<dbReference type="OrthoDB" id="823504at2759"/>
<evidence type="ECO:0000256" key="8">
    <source>
        <dbReference type="SAM" id="MobiDB-lite"/>
    </source>
</evidence>
<keyword evidence="4" id="KW-0223">Dioxygenase</keyword>
<sequence>MDNINSLVESNRKSPSPKQDDGNDESLPMPMTHSAIGEPLDNIMFLARLLGLGKNQPLDDSKLQLERLVQVLVNLPPNSSLLLELEKLLISLLWSDINKPPTMLANDFYRSADGSNYSRLYPWIGKSCSHYARSVRIEKPLSLNLPDPGSLFDTLMVRKKFKPHPSCISSMLFNLAIIITHDLFDSSKGDPSINKVSSYLDLTPLYGPNQKEQMSIRQGRFGLLKPDTFADKRIILQPPGVCSFLILFSRNHNFIAKRLLQINERDRFSVHDPNNEEELKVQDENLFQTARLINCGFYLQLIIHDYLHYILGLDRTDSTWSLNPAQNFPKSTMGSSIPTGIGNQISLEFNYIYRWHSLVSEENTKWVEESFTQIFGDDYSKPGKELPPSMFYKKLKEWRDSLPAEPEKRTFGGLKRIAEGKLKGTFRDTDLARELVSSVDQVTGAFGANGVPYIFRVIEVIGIASSRQMGICSLNEMRSFLNLEPYKSFEEMNPNKEVANLLRLHYGHIDNVELYPGVNVEKTKPAMVGSGIALNFTISRAILSDAVNLVRNDRFYTDDYNTHNLTNWGYEELKPDPSIAEGSIMHKIILRNIQGCYKSNSIYAMFPFLTPSKTKANLQRRGELDQFDFSTPAIHEDQKQKFHRVLSHSGCRDVLSKKDAFNVTYRKDMELVMGGVGFFLGRDDTSVHDQDRSHMEKAFYSNDRSKFIADFKQFFIKTTQNLIEKKKKTFDGKTYQINVVRDVCNLVPVYFAREYFGIPVKTQDSPCGVYSEQDAYDQFTIIFMFLFVNLDPANSYKLSRDAKQVFCQMHKVMQEILESSVNEDAEDSECKPSPQAKKLMQILMDQYKKNADLATWNLLGTISGGVTPMAQAASQIVDFYLRPENKSHLEEIRRLADKNDKESENLILGYILEALRFYPVVPSLLRRASVSSSIDDKTNGTVNVEKGDTVVLSLASAHMDSSVFPNPDKIDPKRPVDLYLTFGYGFHECFGKPVNFVAIPAIVKTILKLKNLQRVPGRAGQLNRIDDGGLTLYVNSNGTIFPFPTDLELQFAK</sequence>
<evidence type="ECO:0000256" key="2">
    <source>
        <dbReference type="ARBA" id="ARBA00022617"/>
    </source>
</evidence>
<feature type="region of interest" description="Disordered" evidence="8">
    <location>
        <begin position="1"/>
        <end position="33"/>
    </location>
</feature>
<dbReference type="InterPro" id="IPR001128">
    <property type="entry name" value="Cyt_P450"/>
</dbReference>
<keyword evidence="3 7" id="KW-0479">Metal-binding</keyword>
<dbReference type="CDD" id="cd09817">
    <property type="entry name" value="linoleate_diol_synthase_like"/>
    <property type="match status" value="1"/>
</dbReference>
<evidence type="ECO:0000256" key="5">
    <source>
        <dbReference type="ARBA" id="ARBA00023002"/>
    </source>
</evidence>
<evidence type="ECO:0000256" key="4">
    <source>
        <dbReference type="ARBA" id="ARBA00022964"/>
    </source>
</evidence>
<evidence type="ECO:0000313" key="10">
    <source>
        <dbReference type="Proteomes" id="UP000789342"/>
    </source>
</evidence>
<organism evidence="9 10">
    <name type="scientific">Acaulospora morrowiae</name>
    <dbReference type="NCBI Taxonomy" id="94023"/>
    <lineage>
        <taxon>Eukaryota</taxon>
        <taxon>Fungi</taxon>
        <taxon>Fungi incertae sedis</taxon>
        <taxon>Mucoromycota</taxon>
        <taxon>Glomeromycotina</taxon>
        <taxon>Glomeromycetes</taxon>
        <taxon>Diversisporales</taxon>
        <taxon>Acaulosporaceae</taxon>
        <taxon>Acaulospora</taxon>
    </lineage>
</organism>
<dbReference type="GO" id="GO:0051213">
    <property type="term" value="F:dioxygenase activity"/>
    <property type="evidence" value="ECO:0007669"/>
    <property type="project" value="UniProtKB-KW"/>
</dbReference>
<evidence type="ECO:0000256" key="3">
    <source>
        <dbReference type="ARBA" id="ARBA00022723"/>
    </source>
</evidence>
<dbReference type="InterPro" id="IPR050783">
    <property type="entry name" value="Oxylipin_biosynth_metab"/>
</dbReference>
<accession>A0A9N9AMK7</accession>
<protein>
    <submittedName>
        <fullName evidence="9">18355_t:CDS:1</fullName>
    </submittedName>
</protein>
<dbReference type="InterPro" id="IPR037120">
    <property type="entry name" value="Haem_peroxidase_sf_animal"/>
</dbReference>
<dbReference type="Pfam" id="PF03098">
    <property type="entry name" value="An_peroxidase"/>
    <property type="match status" value="1"/>
</dbReference>
<keyword evidence="6 7" id="KW-0408">Iron</keyword>
<dbReference type="GO" id="GO:0004601">
    <property type="term" value="F:peroxidase activity"/>
    <property type="evidence" value="ECO:0007669"/>
    <property type="project" value="InterPro"/>
</dbReference>
<dbReference type="GO" id="GO:0020037">
    <property type="term" value="F:heme binding"/>
    <property type="evidence" value="ECO:0007669"/>
    <property type="project" value="InterPro"/>
</dbReference>
<dbReference type="GO" id="GO:0005506">
    <property type="term" value="F:iron ion binding"/>
    <property type="evidence" value="ECO:0007669"/>
    <property type="project" value="InterPro"/>
</dbReference>
<dbReference type="InterPro" id="IPR036396">
    <property type="entry name" value="Cyt_P450_sf"/>
</dbReference>
<dbReference type="GO" id="GO:0016705">
    <property type="term" value="F:oxidoreductase activity, acting on paired donors, with incorporation or reduction of molecular oxygen"/>
    <property type="evidence" value="ECO:0007669"/>
    <property type="project" value="InterPro"/>
</dbReference>
<dbReference type="InterPro" id="IPR010255">
    <property type="entry name" value="Haem_peroxidase_sf"/>
</dbReference>
<gene>
    <name evidence="9" type="ORF">AMORRO_LOCUS4897</name>
</gene>
<dbReference type="GO" id="GO:0006631">
    <property type="term" value="P:fatty acid metabolic process"/>
    <property type="evidence" value="ECO:0007669"/>
    <property type="project" value="UniProtKB-ARBA"/>
</dbReference>
<proteinExistence type="predicted"/>
<dbReference type="Proteomes" id="UP000789342">
    <property type="component" value="Unassembled WGS sequence"/>
</dbReference>
<reference evidence="9" key="1">
    <citation type="submission" date="2021-06" db="EMBL/GenBank/DDBJ databases">
        <authorList>
            <person name="Kallberg Y."/>
            <person name="Tangrot J."/>
            <person name="Rosling A."/>
        </authorList>
    </citation>
    <scope>NUCLEOTIDE SEQUENCE</scope>
    <source>
        <strain evidence="9">CL551</strain>
    </source>
</reference>
<evidence type="ECO:0000313" key="9">
    <source>
        <dbReference type="EMBL" id="CAG8536028.1"/>
    </source>
</evidence>
<name>A0A9N9AMK7_9GLOM</name>
<dbReference type="AlphaFoldDB" id="A0A9N9AMK7"/>
<feature type="binding site" description="axial binding residue" evidence="7">
    <location>
        <position position="356"/>
    </location>
    <ligand>
        <name>heme b</name>
        <dbReference type="ChEBI" id="CHEBI:60344"/>
    </ligand>
    <ligandPart>
        <name>Fe</name>
        <dbReference type="ChEBI" id="CHEBI:18248"/>
    </ligandPart>
</feature>
<dbReference type="Pfam" id="PF00067">
    <property type="entry name" value="p450"/>
    <property type="match status" value="1"/>
</dbReference>
<dbReference type="SUPFAM" id="SSF48264">
    <property type="entry name" value="Cytochrome P450"/>
    <property type="match status" value="1"/>
</dbReference>
<dbReference type="GO" id="GO:0006979">
    <property type="term" value="P:response to oxidative stress"/>
    <property type="evidence" value="ECO:0007669"/>
    <property type="project" value="InterPro"/>
</dbReference>
<dbReference type="PROSITE" id="PS50292">
    <property type="entry name" value="PEROXIDASE_3"/>
    <property type="match status" value="1"/>
</dbReference>
<dbReference type="SUPFAM" id="SSF48113">
    <property type="entry name" value="Heme-dependent peroxidases"/>
    <property type="match status" value="1"/>
</dbReference>
<dbReference type="PANTHER" id="PTHR11903:SF37">
    <property type="entry name" value="PSI-PRODUCING OXYGENASE A"/>
    <property type="match status" value="1"/>
</dbReference>
<dbReference type="GO" id="GO:0004497">
    <property type="term" value="F:monooxygenase activity"/>
    <property type="evidence" value="ECO:0007669"/>
    <property type="project" value="InterPro"/>
</dbReference>
<dbReference type="InterPro" id="IPR034812">
    <property type="entry name" value="Ppo-like_N"/>
</dbReference>
<evidence type="ECO:0000256" key="1">
    <source>
        <dbReference type="ARBA" id="ARBA00011881"/>
    </source>
</evidence>
<dbReference type="PANTHER" id="PTHR11903">
    <property type="entry name" value="PROSTAGLANDIN G/H SYNTHASE"/>
    <property type="match status" value="1"/>
</dbReference>
<feature type="compositionally biased region" description="Polar residues" evidence="8">
    <location>
        <begin position="1"/>
        <end position="17"/>
    </location>
</feature>
<dbReference type="CDD" id="cd20612">
    <property type="entry name" value="CYP_LDS-like_C"/>
    <property type="match status" value="1"/>
</dbReference>
<evidence type="ECO:0000256" key="7">
    <source>
        <dbReference type="PIRSR" id="PIRSR619791-2"/>
    </source>
</evidence>
<dbReference type="Gene3D" id="1.10.640.10">
    <property type="entry name" value="Haem peroxidase domain superfamily, animal type"/>
    <property type="match status" value="1"/>
</dbReference>
<keyword evidence="5" id="KW-0560">Oxidoreductase</keyword>
<dbReference type="InterPro" id="IPR019791">
    <property type="entry name" value="Haem_peroxidase_animal"/>
</dbReference>
<comment type="caution">
    <text evidence="9">The sequence shown here is derived from an EMBL/GenBank/DDBJ whole genome shotgun (WGS) entry which is preliminary data.</text>
</comment>
<keyword evidence="10" id="KW-1185">Reference proteome</keyword>
<keyword evidence="2 7" id="KW-0349">Heme</keyword>
<dbReference type="EMBL" id="CAJVPV010002797">
    <property type="protein sequence ID" value="CAG8536028.1"/>
    <property type="molecule type" value="Genomic_DNA"/>
</dbReference>
<comment type="subunit">
    <text evidence="1">Homotetramer.</text>
</comment>
<dbReference type="Gene3D" id="1.10.630.10">
    <property type="entry name" value="Cytochrome P450"/>
    <property type="match status" value="1"/>
</dbReference>